<dbReference type="FunFam" id="1.10.150.910:FF:000002">
    <property type="entry name" value="Splicing factor 3B subunit 3"/>
    <property type="match status" value="1"/>
</dbReference>
<keyword evidence="3" id="KW-0747">Spliceosome</keyword>
<dbReference type="Gene3D" id="2.130.10.10">
    <property type="entry name" value="YVTN repeat-like/Quinoprotein amine dehydrogenase"/>
    <property type="match status" value="3"/>
</dbReference>
<keyword evidence="2" id="KW-0507">mRNA processing</keyword>
<dbReference type="OrthoDB" id="436637at2759"/>
<sequence length="1193" mass="134437">MNLYSLTLQQPTAITHAIVGNFSGNMKQQEIVIARGKVLEIMKVDSNQKLVSLYSQEIFGIIQSISSFRLAEGIKHDFIIVLSDSGRIVVLKYDGEQNLFQKVHQESYGKTGVRRIVPGQYIATDPCGRACMIGAPEKQKFVYILNSENNKLTISSPLGAHKSHSITFDMVGIDTNYQNSQFACIECDYGEKENQESPIVTGQIKKVLTVYQLELGLNHVIKLSSDPLPESAHKLVAVPARDGPGGLLVFCEEFVIYRNAKNEEKLICPYPRREGAPKDRKMMIIGHSYHKQKNLFFYIVQNEIGDLFKLSLLYTDKEVHSVTMQYFDSVPVSTSLCILKKGYLFVPCEKGNHLLFKFKSIGQDEIDPVVTDSTMEYNDFKLFLPRKLRNLEGVDELQNLSVITDLKADDLQGTGQSQIYALCAAGTRSSLRILKHGLAVQEIAETPLPGQPTGIFSVKNQIDGQTRYIVFSFQNSTQVLTTKDSFIVEIKDSGMDLNQQTLHVGVLEDNSIVQIFSKGITHIKKDNRLSQFSTESRIVKATSNSKQLILGLAGGEIIYFELDSKNQLYEVAKTQLDCEIVCMDIPEIPEGRMKSRFLAVGLSNNTVRLFSLDSESCLQKIATQALPHVVAESVALIYMDQYDSHFESDTQLFLYVGMSNGILLRSNIDSITGSLSDIRTRFLGSKPVKCFKYIANKTPALLALSSKPWMCLNFNNKYFQVPLSYSMLDYAASFATDDCPEGMICSFQNTLKIISIEKYGEYFNQTVVPLRISPRKLLINPEHKNLIIMECDHRVYGQNKKKELKKEIYGKYGEAGEEAVKVPEGQIGTLLAPVGHWASQIRVYNPDPNAQKTTDLIPLEENEAAISCILIQFKDMPETFLIVGTVKELITHPKRTHSGAFLLTFVILENGSKLEFVHKTSVQDIPQALCAWKGKLLVGAGDQLLAYEMGKKQLLKKSSLKGLTSPITNLQTCGDRIFAAHLGEQLRVYKYRPNEQTFAEIADDILPRWVSNMQVLDYNTIFIADKFENITVQRIPETTDEEIEANPNIFKTKMEKGYLNGAPFKMEPICNYYTGEVITSLQKTALISTANEIILHGSTMGSIGAYYPFETREDIDFFLHLEMHMRIESQPLCGRDHIMFRSFYSPCKNIIDGDLCEQFNLLQTAKQRVLAEELDRNSQDVQKKLDEIKNKIL</sequence>
<feature type="domain" description="RSE1/DDB1/CPSF1 C-terminal" evidence="7">
    <location>
        <begin position="838"/>
        <end position="1159"/>
    </location>
</feature>
<keyword evidence="5" id="KW-0539">Nucleus</keyword>
<evidence type="ECO:0000259" key="9">
    <source>
        <dbReference type="Pfam" id="PF23726"/>
    </source>
</evidence>
<evidence type="ECO:0000259" key="8">
    <source>
        <dbReference type="Pfam" id="PF10433"/>
    </source>
</evidence>
<evidence type="ECO:0000256" key="4">
    <source>
        <dbReference type="ARBA" id="ARBA00023187"/>
    </source>
</evidence>
<evidence type="ECO:0000256" key="1">
    <source>
        <dbReference type="ARBA" id="ARBA00004123"/>
    </source>
</evidence>
<accession>A0A0V0QIY3</accession>
<dbReference type="InterPro" id="IPR018846">
    <property type="entry name" value="Beta-prop_RSE1/DDB1/CPSF1_1st"/>
</dbReference>
<evidence type="ECO:0000256" key="5">
    <source>
        <dbReference type="ARBA" id="ARBA00023242"/>
    </source>
</evidence>
<dbReference type="GO" id="GO:0006397">
    <property type="term" value="P:mRNA processing"/>
    <property type="evidence" value="ECO:0007669"/>
    <property type="project" value="UniProtKB-KW"/>
</dbReference>
<dbReference type="SUPFAM" id="SSF50978">
    <property type="entry name" value="WD40 repeat-like"/>
    <property type="match status" value="1"/>
</dbReference>
<dbReference type="GO" id="GO:0003676">
    <property type="term" value="F:nucleic acid binding"/>
    <property type="evidence" value="ECO:0007669"/>
    <property type="project" value="InterPro"/>
</dbReference>
<organism evidence="10 11">
    <name type="scientific">Pseudocohnilembus persalinus</name>
    <name type="common">Ciliate</name>
    <dbReference type="NCBI Taxonomy" id="266149"/>
    <lineage>
        <taxon>Eukaryota</taxon>
        <taxon>Sar</taxon>
        <taxon>Alveolata</taxon>
        <taxon>Ciliophora</taxon>
        <taxon>Intramacronucleata</taxon>
        <taxon>Oligohymenophorea</taxon>
        <taxon>Scuticociliatia</taxon>
        <taxon>Philasterida</taxon>
        <taxon>Pseudocohnilembidae</taxon>
        <taxon>Pseudocohnilembus</taxon>
    </lineage>
</organism>
<gene>
    <name evidence="10" type="ORF">PPERSA_04877</name>
</gene>
<dbReference type="Proteomes" id="UP000054937">
    <property type="component" value="Unassembled WGS sequence"/>
</dbReference>
<feature type="domain" description="RSE1/DDB1/CPSF1 second beta-propeller" evidence="9">
    <location>
        <begin position="441"/>
        <end position="756"/>
    </location>
</feature>
<evidence type="ECO:0000313" key="11">
    <source>
        <dbReference type="Proteomes" id="UP000054937"/>
    </source>
</evidence>
<dbReference type="InterPro" id="IPR058543">
    <property type="entry name" value="Beta-prop_RSE1/DDB1/CPSF1_2nd"/>
</dbReference>
<evidence type="ECO:0000256" key="2">
    <source>
        <dbReference type="ARBA" id="ARBA00022664"/>
    </source>
</evidence>
<dbReference type="GO" id="GO:0005681">
    <property type="term" value="C:spliceosomal complex"/>
    <property type="evidence" value="ECO:0007669"/>
    <property type="project" value="UniProtKB-KW"/>
</dbReference>
<dbReference type="InterPro" id="IPR036322">
    <property type="entry name" value="WD40_repeat_dom_sf"/>
</dbReference>
<evidence type="ECO:0000313" key="10">
    <source>
        <dbReference type="EMBL" id="KRX02255.1"/>
    </source>
</evidence>
<dbReference type="PANTHER" id="PTHR10644">
    <property type="entry name" value="DNA REPAIR/RNA PROCESSING CPSF FAMILY"/>
    <property type="match status" value="1"/>
</dbReference>
<dbReference type="AlphaFoldDB" id="A0A0V0QIY3"/>
<dbReference type="InterPro" id="IPR004871">
    <property type="entry name" value="RSE1/DDB1/CPSF1_C"/>
</dbReference>
<comment type="caution">
    <text evidence="10">The sequence shown here is derived from an EMBL/GenBank/DDBJ whole genome shotgun (WGS) entry which is preliminary data.</text>
</comment>
<protein>
    <submittedName>
        <fullName evidence="10">WD40-repeat-containing domain</fullName>
    </submittedName>
</protein>
<reference evidence="10 11" key="1">
    <citation type="journal article" date="2015" name="Sci. Rep.">
        <title>Genome of the facultative scuticociliatosis pathogen Pseudocohnilembus persalinus provides insight into its virulence through horizontal gene transfer.</title>
        <authorList>
            <person name="Xiong J."/>
            <person name="Wang G."/>
            <person name="Cheng J."/>
            <person name="Tian M."/>
            <person name="Pan X."/>
            <person name="Warren A."/>
            <person name="Jiang C."/>
            <person name="Yuan D."/>
            <person name="Miao W."/>
        </authorList>
    </citation>
    <scope>NUCLEOTIDE SEQUENCE [LARGE SCALE GENOMIC DNA]</scope>
    <source>
        <strain evidence="10">36N120E</strain>
    </source>
</reference>
<dbReference type="Gene3D" id="1.10.150.910">
    <property type="match status" value="1"/>
</dbReference>
<dbReference type="FunCoup" id="A0A0V0QIY3">
    <property type="interactions" value="636"/>
</dbReference>
<dbReference type="Pfam" id="PF10433">
    <property type="entry name" value="Beta-prop_RSE1_1st"/>
    <property type="match status" value="1"/>
</dbReference>
<comment type="similarity">
    <text evidence="6">Belongs to the RSE1 family.</text>
</comment>
<evidence type="ECO:0000259" key="7">
    <source>
        <dbReference type="Pfam" id="PF03178"/>
    </source>
</evidence>
<keyword evidence="11" id="KW-1185">Reference proteome</keyword>
<evidence type="ECO:0000256" key="3">
    <source>
        <dbReference type="ARBA" id="ARBA00022728"/>
    </source>
</evidence>
<dbReference type="GO" id="GO:0008380">
    <property type="term" value="P:RNA splicing"/>
    <property type="evidence" value="ECO:0007669"/>
    <property type="project" value="UniProtKB-KW"/>
</dbReference>
<name>A0A0V0QIY3_PSEPJ</name>
<dbReference type="InterPro" id="IPR015943">
    <property type="entry name" value="WD40/YVTN_repeat-like_dom_sf"/>
</dbReference>
<dbReference type="InParanoid" id="A0A0V0QIY3"/>
<dbReference type="FunFam" id="2.130.10.10:FF:000031">
    <property type="entry name" value="Splicing factor 3b subunit 3"/>
    <property type="match status" value="1"/>
</dbReference>
<proteinExistence type="inferred from homology"/>
<dbReference type="EMBL" id="LDAU01000156">
    <property type="protein sequence ID" value="KRX02255.1"/>
    <property type="molecule type" value="Genomic_DNA"/>
</dbReference>
<evidence type="ECO:0000256" key="6">
    <source>
        <dbReference type="ARBA" id="ARBA00038266"/>
    </source>
</evidence>
<comment type="subcellular location">
    <subcellularLocation>
        <location evidence="1">Nucleus</location>
    </subcellularLocation>
</comment>
<dbReference type="FunFam" id="2.130.10.10:FF:001143">
    <property type="entry name" value="Pre-mRNA-splicing factor rse-1, putative"/>
    <property type="match status" value="1"/>
</dbReference>
<keyword evidence="4" id="KW-0508">mRNA splicing</keyword>
<dbReference type="Pfam" id="PF23726">
    <property type="entry name" value="Beta-prop_RSE1_2nd"/>
    <property type="match status" value="1"/>
</dbReference>
<dbReference type="InterPro" id="IPR050358">
    <property type="entry name" value="RSE1/DDB1/CFT1"/>
</dbReference>
<dbReference type="Pfam" id="PF03178">
    <property type="entry name" value="CPSF_A"/>
    <property type="match status" value="1"/>
</dbReference>
<feature type="domain" description="RSE1/DDB1/CPSF1 first beta-propeller" evidence="8">
    <location>
        <begin position="13"/>
        <end position="396"/>
    </location>
</feature>
<dbReference type="OMA" id="PRATGHW"/>